<dbReference type="PANTHER" id="PTHR39142:SF1">
    <property type="entry name" value="AEL197CP"/>
    <property type="match status" value="1"/>
</dbReference>
<dbReference type="PROSITE" id="PS51257">
    <property type="entry name" value="PROKAR_LIPOPROTEIN"/>
    <property type="match status" value="1"/>
</dbReference>
<proteinExistence type="predicted"/>
<gene>
    <name evidence="2" type="ORF">PCAMFM013_S002g000961</name>
</gene>
<evidence type="ECO:0000313" key="2">
    <source>
        <dbReference type="EMBL" id="CRL19091.1"/>
    </source>
</evidence>
<dbReference type="GO" id="GO:0005262">
    <property type="term" value="F:calcium channel activity"/>
    <property type="evidence" value="ECO:0007669"/>
    <property type="project" value="InterPro"/>
</dbReference>
<feature type="chain" id="PRO_5005195244" evidence="1">
    <location>
        <begin position="34"/>
        <end position="625"/>
    </location>
</feature>
<organism evidence="2 3">
    <name type="scientific">Penicillium camemberti (strain FM 013)</name>
    <dbReference type="NCBI Taxonomy" id="1429867"/>
    <lineage>
        <taxon>Eukaryota</taxon>
        <taxon>Fungi</taxon>
        <taxon>Dikarya</taxon>
        <taxon>Ascomycota</taxon>
        <taxon>Pezizomycotina</taxon>
        <taxon>Eurotiomycetes</taxon>
        <taxon>Eurotiomycetidae</taxon>
        <taxon>Eurotiales</taxon>
        <taxon>Aspergillaceae</taxon>
        <taxon>Penicillium</taxon>
    </lineage>
</organism>
<dbReference type="Pfam" id="PF12929">
    <property type="entry name" value="Mid1"/>
    <property type="match status" value="1"/>
</dbReference>
<dbReference type="Proteomes" id="UP000053732">
    <property type="component" value="Unassembled WGS sequence"/>
</dbReference>
<name>A0A0G4NYF5_PENC3</name>
<dbReference type="PANTHER" id="PTHR39142">
    <property type="entry name" value="MID1P"/>
    <property type="match status" value="1"/>
</dbReference>
<dbReference type="STRING" id="1429867.A0A0G4NYF5"/>
<evidence type="ECO:0000313" key="3">
    <source>
        <dbReference type="Proteomes" id="UP000053732"/>
    </source>
</evidence>
<sequence length="625" mass="68332">MRHQYNALQCYLTATISAIFLIFVLACDSVAYADTPHGPDTENALNLRGLVTSDGAGLPLVLDSFNGLELRDSVDEDGESNGLDLVRRYPNAAKALGNNQFETRDSFEIGDVHWFYLPKTVVNGKHDTAGPGLPAYINTTKEDGDDSNNKLRKRDMDFSKRATTTVYLSLTTCQKPYTNKTSAQGTFPQLQLYVSNSEKLQEPGPGKDDSLQEMYTAVGGYVGITVDTDSDVFIGVAAPNSTDYTGVYKYQIAASIDAFFHNIVDDEPNLFFIDADMSAALLVTNNLTQSEKNSTNYKQWMDIVPPYTMFAHNINDTALVGLEKSFCSLDALSQVGRISNSTEVGMTNRGLGNKPKEQFYITGLNQSSSYSGLLAMVGNSTASGNGIIGGGGQVWQPMNFTTKADNNCGVLFNLTFCSEVAYAVPSNPKLSVDKLRTIYDDYAAAFYQNFTYSLQQIQCKTNEESMFSLAVSCDDCADAYKQWLCGVTIPRCADYSNPAEYLAVRNAGQAFINGSSLPDDSPYRQSVASNTSRNAIIDEQIMPGPYKEILPCQDICHTLVQSCPSALGFGCPEGAWMNASYGYRNSDGIITCSYLGAVYYLSLGVKLGAWSWMFSLLVMGVMYLL</sequence>
<dbReference type="EMBL" id="HG793135">
    <property type="protein sequence ID" value="CRL19091.1"/>
    <property type="molecule type" value="Genomic_DNA"/>
</dbReference>
<protein>
    <submittedName>
        <fullName evidence="2">Str. FM013</fullName>
    </submittedName>
</protein>
<reference evidence="2 3" key="1">
    <citation type="journal article" date="2014" name="Nat. Commun.">
        <title>Multiple recent horizontal transfers of a large genomic region in cheese making fungi.</title>
        <authorList>
            <person name="Cheeseman K."/>
            <person name="Ropars J."/>
            <person name="Renault P."/>
            <person name="Dupont J."/>
            <person name="Gouzy J."/>
            <person name="Branca A."/>
            <person name="Abraham A.L."/>
            <person name="Ceppi M."/>
            <person name="Conseiller E."/>
            <person name="Debuchy R."/>
            <person name="Malagnac F."/>
            <person name="Goarin A."/>
            <person name="Silar P."/>
            <person name="Lacoste S."/>
            <person name="Sallet E."/>
            <person name="Bensimon A."/>
            <person name="Giraud T."/>
            <person name="Brygoo Y."/>
        </authorList>
    </citation>
    <scope>NUCLEOTIDE SEQUENCE [LARGE SCALE GENOMIC DNA]</scope>
    <source>
        <strain evidence="3">FM 013</strain>
    </source>
</reference>
<accession>A0A0G4NYF5</accession>
<feature type="signal peptide" evidence="1">
    <location>
        <begin position="1"/>
        <end position="33"/>
    </location>
</feature>
<dbReference type="GO" id="GO:0098703">
    <property type="term" value="P:calcium ion import across plasma membrane"/>
    <property type="evidence" value="ECO:0007669"/>
    <property type="project" value="InterPro"/>
</dbReference>
<keyword evidence="3" id="KW-1185">Reference proteome</keyword>
<keyword evidence="1" id="KW-0732">Signal</keyword>
<evidence type="ECO:0000256" key="1">
    <source>
        <dbReference type="SAM" id="SignalP"/>
    </source>
</evidence>
<dbReference type="InterPro" id="IPR024338">
    <property type="entry name" value="MID1/Yam8"/>
</dbReference>
<dbReference type="AlphaFoldDB" id="A0A0G4NYF5"/>